<evidence type="ECO:0000256" key="1">
    <source>
        <dbReference type="SAM" id="SignalP"/>
    </source>
</evidence>
<feature type="chain" id="PRO_5036076086" evidence="1">
    <location>
        <begin position="17"/>
        <end position="1248"/>
    </location>
</feature>
<sequence length="1248" mass="142030">MKIVFAFFLLINFVRCHYLPDFSFFRIKNYPKITQNGNRFVVNFEILLGKEFKLRDLRAKARSSFVLSLLYPLNLEFSHHGELRYAGDVDKAKNASTTHDSYPVMLDNYGTDQYTFRGYSAMDIVFNVDSKFSKAMGINDSTTLKTEISSVTSTKGLVLDLYFRGDTLKRGVYNFTAVFQTRRDLSATEMKSYYDEFVLALGYSKEGSKKAEGMKCLTKSPLAGAIMIKHFQERSLQCLSCSYYLGYELGDPKHKFPIVKKINVTGNVEHEPKTGSSFLTVKLTMDDKLDSDMFSSATADIVIDLPKSISGLKLDESKVCKPEFTPKLHFVTCKYDAEKGRVTYNMIRSHLELQITLSIKIDISGSDIVSYLSSNKSNELTTYVYYNVNSDKIEVSSIDIPKTIQSTNKYVGLTESFEPIVKELLGQLIEHTSTKKYLLYAGTTKVELSKLNPLIYTISKIDDLKVMRMYLPADPKFASQKLKLNITLKNFGEDYLGLPTEKDYAKNKLLPRNKGVSRRFNGVSVEFNYGPVLRDEDKNKFSEITLVFRSRHNDLMRLYSPGYLNFSLSNRSGDIPLLVYPRPPLLTSDVYTAKSSKVMVTGPHLERNPDSVLMQFMIKTTISKPTIFHFKFDKTSNRLFGKYLTGKMNGEFEGISTVQTDGLKYVEFFLDPSYKVDTEYNLKIDITINTKGLEEFPFDKMTLYVEEEPKFKGIIFRPQDMTGNIFTQEYSLEELNHLEKDSVPCLAADTKFSSSMFRSGDNATYIFARLFDCKKPWLLSKSYSSGDLSVSLGEKEKEKGYHVTVTEPLSLAYPDKAIPAMVLSKQKRFYEHILYIFLDEMAVKTIRKQMIAAKTCVAKDAVCIETAFVKMLEKFFADLFEDEKELSFSKAAVRYYDSSKKLHLLTLSSDKKLTSDGKELSDYTLVRDAFEHTLDEAFAHSHAEKMGSSFSVIAVVDNTFVYELKNNLTTFVPNRYGPSVNGIYQHPVFVDIIPVNNDSNLLIGGLESSCTKIPVITRDTLKTYDEVIMEIDMEKLENTVFTSYQFKNVAKPLQVTPKLPLGRTSTIEFKRDDFKLFFGISELIPRTCVKELGKAKTPVYKAIKEAVNYAKESTKSYHVIATCASFGNNELSKAESTYLLTFKDVVLGKYTVIPKDEGPDKMLSECDIFSLYKYMPDTPHSEVSEDSLHAVPSKVKTSKVEDDVQIVESGEKAVEMTESYKKHMKYVELQKTIGQFDFDGKRQELEEV</sequence>
<organism evidence="2">
    <name type="scientific">Theileria annulata</name>
    <dbReference type="NCBI Taxonomy" id="5874"/>
    <lineage>
        <taxon>Eukaryota</taxon>
        <taxon>Sar</taxon>
        <taxon>Alveolata</taxon>
        <taxon>Apicomplexa</taxon>
        <taxon>Aconoidasida</taxon>
        <taxon>Piroplasmida</taxon>
        <taxon>Theileriidae</taxon>
        <taxon>Theileria</taxon>
    </lineage>
</organism>
<proteinExistence type="predicted"/>
<dbReference type="VEuPathDB" id="PiroplasmaDB:TA07870"/>
<dbReference type="EMBL" id="UIVS01000004">
    <property type="protein sequence ID" value="SVP95064.1"/>
    <property type="molecule type" value="Genomic_DNA"/>
</dbReference>
<gene>
    <name evidence="2" type="ORF">TAT_000327300</name>
    <name evidence="3" type="ORF">TAV_000327100</name>
</gene>
<dbReference type="AlphaFoldDB" id="A0A3B0ND50"/>
<reference evidence="2" key="1">
    <citation type="submission" date="2018-07" db="EMBL/GenBank/DDBJ databases">
        <authorList>
            <person name="Quirk P.G."/>
            <person name="Krulwich T.A."/>
        </authorList>
    </citation>
    <scope>NUCLEOTIDE SEQUENCE</scope>
    <source>
        <strain evidence="2">Anand</strain>
    </source>
</reference>
<dbReference type="EMBL" id="UIVT01000004">
    <property type="protein sequence ID" value="SVP94271.1"/>
    <property type="molecule type" value="Genomic_DNA"/>
</dbReference>
<evidence type="ECO:0000313" key="2">
    <source>
        <dbReference type="EMBL" id="SVP94271.1"/>
    </source>
</evidence>
<accession>A0A3B0ND50</accession>
<keyword evidence="1" id="KW-0732">Signal</keyword>
<feature type="signal peptide" evidence="1">
    <location>
        <begin position="1"/>
        <end position="16"/>
    </location>
</feature>
<evidence type="ECO:0000313" key="3">
    <source>
        <dbReference type="EMBL" id="SVP95064.1"/>
    </source>
</evidence>
<protein>
    <submittedName>
        <fullName evidence="2">Uncharacterized protein</fullName>
    </submittedName>
</protein>
<name>A0A3B0ND50_THEAN</name>